<dbReference type="PANTHER" id="PTHR35357">
    <property type="entry name" value="OS02G0537100 PROTEIN"/>
    <property type="match status" value="1"/>
</dbReference>
<dbReference type="GO" id="GO:0005576">
    <property type="term" value="C:extracellular region"/>
    <property type="evidence" value="ECO:0007669"/>
    <property type="project" value="UniProtKB-ARBA"/>
</dbReference>
<dbReference type="SUPFAM" id="SSF101148">
    <property type="entry name" value="Plant invertase/pectin methylesterase inhibitor"/>
    <property type="match status" value="1"/>
</dbReference>
<dbReference type="Pfam" id="PF04043">
    <property type="entry name" value="PMEI"/>
    <property type="match status" value="1"/>
</dbReference>
<dbReference type="CDD" id="cd15795">
    <property type="entry name" value="PMEI-Pla_a_1_like"/>
    <property type="match status" value="1"/>
</dbReference>
<dbReference type="AlphaFoldDB" id="A0A8S2AZE6"/>
<comment type="similarity">
    <text evidence="3">Belongs to the PMEI family.</text>
</comment>
<organism evidence="5 6">
    <name type="scientific">Arabidopsis arenosa</name>
    <name type="common">Sand rock-cress</name>
    <name type="synonym">Cardaminopsis arenosa</name>
    <dbReference type="NCBI Taxonomy" id="38785"/>
    <lineage>
        <taxon>Eukaryota</taxon>
        <taxon>Viridiplantae</taxon>
        <taxon>Streptophyta</taxon>
        <taxon>Embryophyta</taxon>
        <taxon>Tracheophyta</taxon>
        <taxon>Spermatophyta</taxon>
        <taxon>Magnoliopsida</taxon>
        <taxon>eudicotyledons</taxon>
        <taxon>Gunneridae</taxon>
        <taxon>Pentapetalae</taxon>
        <taxon>rosids</taxon>
        <taxon>malvids</taxon>
        <taxon>Brassicales</taxon>
        <taxon>Brassicaceae</taxon>
        <taxon>Camelineae</taxon>
        <taxon>Arabidopsis</taxon>
    </lineage>
</organism>
<dbReference type="InterPro" id="IPR034088">
    <property type="entry name" value="Pla_a_1-like"/>
</dbReference>
<evidence type="ECO:0000313" key="6">
    <source>
        <dbReference type="Proteomes" id="UP000682877"/>
    </source>
</evidence>
<dbReference type="FunFam" id="1.20.140.40:FF:000002">
    <property type="entry name" value="Putative invertase inhibitor"/>
    <property type="match status" value="1"/>
</dbReference>
<evidence type="ECO:0000256" key="3">
    <source>
        <dbReference type="ARBA" id="ARBA00038471"/>
    </source>
</evidence>
<dbReference type="SMART" id="SM00856">
    <property type="entry name" value="PMEI"/>
    <property type="match status" value="1"/>
</dbReference>
<dbReference type="InterPro" id="IPR035513">
    <property type="entry name" value="Invertase/methylesterase_inhib"/>
</dbReference>
<dbReference type="PANTHER" id="PTHR35357:SF17">
    <property type="entry name" value="PECTINESTERASE INHIBITOR 12"/>
    <property type="match status" value="1"/>
</dbReference>
<dbReference type="InterPro" id="IPR006501">
    <property type="entry name" value="Pectinesterase_inhib_dom"/>
</dbReference>
<evidence type="ECO:0000313" key="5">
    <source>
        <dbReference type="EMBL" id="CAE6206250.1"/>
    </source>
</evidence>
<dbReference type="NCBIfam" id="TIGR01614">
    <property type="entry name" value="PME_inhib"/>
    <property type="match status" value="1"/>
</dbReference>
<sequence>MERAKVFKLFLTSIHKTITSWNHHSKSPTFRLSDSWGKLSWVGATEIQESFPRHGKIVIEFFDSYSVAVGKYSFKLKYGKILFEENSKQMGEFEASLLEEKISLLRGRTVNESQLTKLNEIVDGWITYALKKTGAHFLEVSKDDKKMTEAINEIGEARNALTVNSTSDMIEQTCKSCAAKSTIFDYNFCVSSLNNSPIDLPSPTNLSSLALVPMLQALDNATATASTIQQLLISEDDGGFRGACLRDCLELYEDAADRLEEAVRVFIARKELGTVNVMVTAAMESAVTCEDGFRERDGDGGGGVMTWTSPIGGENYKLFKLGQIALCIINMLSSSVTSLSF</sequence>
<keyword evidence="2" id="KW-1015">Disulfide bond</keyword>
<accession>A0A8S2AZE6</accession>
<proteinExistence type="inferred from homology"/>
<dbReference type="Proteomes" id="UP000682877">
    <property type="component" value="Chromosome 7"/>
</dbReference>
<gene>
    <name evidence="5" type="ORF">AARE701A_LOCUS20162</name>
</gene>
<evidence type="ECO:0000256" key="1">
    <source>
        <dbReference type="ARBA" id="ARBA00022729"/>
    </source>
</evidence>
<keyword evidence="6" id="KW-1185">Reference proteome</keyword>
<name>A0A8S2AZE6_ARAAE</name>
<protein>
    <recommendedName>
        <fullName evidence="4">Pectinesterase inhibitor domain-containing protein</fullName>
    </recommendedName>
</protein>
<dbReference type="EMBL" id="LR999457">
    <property type="protein sequence ID" value="CAE6206250.1"/>
    <property type="molecule type" value="Genomic_DNA"/>
</dbReference>
<reference evidence="5" key="1">
    <citation type="submission" date="2021-01" db="EMBL/GenBank/DDBJ databases">
        <authorList>
            <person name="Bezrukov I."/>
        </authorList>
    </citation>
    <scope>NUCLEOTIDE SEQUENCE</scope>
</reference>
<dbReference type="GO" id="GO:0004857">
    <property type="term" value="F:enzyme inhibitor activity"/>
    <property type="evidence" value="ECO:0007669"/>
    <property type="project" value="InterPro"/>
</dbReference>
<evidence type="ECO:0000256" key="2">
    <source>
        <dbReference type="ARBA" id="ARBA00023157"/>
    </source>
</evidence>
<keyword evidence="1" id="KW-0732">Signal</keyword>
<evidence type="ECO:0000259" key="4">
    <source>
        <dbReference type="SMART" id="SM00856"/>
    </source>
</evidence>
<feature type="domain" description="Pectinesterase inhibitor" evidence="4">
    <location>
        <begin position="165"/>
        <end position="328"/>
    </location>
</feature>
<dbReference type="Gene3D" id="1.20.140.40">
    <property type="entry name" value="Invertase/pectin methylesterase inhibitor family protein"/>
    <property type="match status" value="1"/>
</dbReference>